<dbReference type="GeneID" id="105234184"/>
<feature type="domain" description="Polycystin cation channel PKD1/PKD2" evidence="11">
    <location>
        <begin position="313"/>
        <end position="530"/>
    </location>
</feature>
<protein>
    <submittedName>
        <fullName evidence="14">Polycystic kidney disease 2-like 2 protein</fullName>
    </submittedName>
</protein>
<evidence type="ECO:0000256" key="2">
    <source>
        <dbReference type="ARBA" id="ARBA00007200"/>
    </source>
</evidence>
<feature type="compositionally biased region" description="Low complexity" evidence="9">
    <location>
        <begin position="650"/>
        <end position="662"/>
    </location>
</feature>
<name>A0A6I9VUH4_BACDO</name>
<gene>
    <name evidence="14" type="primary">LOC105234184</name>
</gene>
<feature type="transmembrane region" description="Helical" evidence="10">
    <location>
        <begin position="440"/>
        <end position="462"/>
    </location>
</feature>
<dbReference type="PANTHER" id="PTHR10877:SF183">
    <property type="entry name" value="AT14535P-RELATED"/>
    <property type="match status" value="1"/>
</dbReference>
<feature type="region of interest" description="Disordered" evidence="9">
    <location>
        <begin position="640"/>
        <end position="662"/>
    </location>
</feature>
<dbReference type="InterPro" id="IPR046791">
    <property type="entry name" value="Polycystin_dom"/>
</dbReference>
<dbReference type="Proteomes" id="UP001652620">
    <property type="component" value="Chromosome 2"/>
</dbReference>
<evidence type="ECO:0000256" key="7">
    <source>
        <dbReference type="PIRSR" id="PIRSR603915-2"/>
    </source>
</evidence>
<evidence type="ECO:0000256" key="9">
    <source>
        <dbReference type="SAM" id="MobiDB-lite"/>
    </source>
</evidence>
<dbReference type="KEGG" id="bdr:105234184"/>
<feature type="coiled-coil region" evidence="8">
    <location>
        <begin position="613"/>
        <end position="640"/>
    </location>
</feature>
<dbReference type="InParanoid" id="A0A6I9VUH4"/>
<feature type="domain" description="Polycystin" evidence="12">
    <location>
        <begin position="144"/>
        <end position="304"/>
    </location>
</feature>
<dbReference type="SUPFAM" id="SSF81324">
    <property type="entry name" value="Voltage-gated potassium channels"/>
    <property type="match status" value="1"/>
</dbReference>
<feature type="transmembrane region" description="Helical" evidence="10">
    <location>
        <begin position="399"/>
        <end position="420"/>
    </location>
</feature>
<keyword evidence="13" id="KW-1185">Reference proteome</keyword>
<dbReference type="Pfam" id="PF20519">
    <property type="entry name" value="Polycystin_dom"/>
    <property type="match status" value="1"/>
</dbReference>
<keyword evidence="6" id="KW-0325">Glycoprotein</keyword>
<dbReference type="GO" id="GO:0005509">
    <property type="term" value="F:calcium ion binding"/>
    <property type="evidence" value="ECO:0007669"/>
    <property type="project" value="InterPro"/>
</dbReference>
<feature type="transmembrane region" description="Helical" evidence="10">
    <location>
        <begin position="502"/>
        <end position="523"/>
    </location>
</feature>
<feature type="compositionally biased region" description="Low complexity" evidence="9">
    <location>
        <begin position="127"/>
        <end position="140"/>
    </location>
</feature>
<dbReference type="GO" id="GO:0005886">
    <property type="term" value="C:plasma membrane"/>
    <property type="evidence" value="ECO:0007669"/>
    <property type="project" value="UniProtKB-SubCell"/>
</dbReference>
<reference evidence="13" key="1">
    <citation type="submission" date="2025-05" db="UniProtKB">
        <authorList>
            <consortium name="RefSeq"/>
        </authorList>
    </citation>
    <scope>NUCLEOTIDE SEQUENCE [LARGE SCALE GENOMIC DNA]</scope>
</reference>
<organism evidence="13 14">
    <name type="scientific">Bactrocera dorsalis</name>
    <name type="common">Oriental fruit fly</name>
    <name type="synonym">Dacus dorsalis</name>
    <dbReference type="NCBI Taxonomy" id="27457"/>
    <lineage>
        <taxon>Eukaryota</taxon>
        <taxon>Metazoa</taxon>
        <taxon>Ecdysozoa</taxon>
        <taxon>Arthropoda</taxon>
        <taxon>Hexapoda</taxon>
        <taxon>Insecta</taxon>
        <taxon>Pterygota</taxon>
        <taxon>Neoptera</taxon>
        <taxon>Endopterygota</taxon>
        <taxon>Diptera</taxon>
        <taxon>Brachycera</taxon>
        <taxon>Muscomorpha</taxon>
        <taxon>Tephritoidea</taxon>
        <taxon>Tephritidae</taxon>
        <taxon>Bactrocera</taxon>
        <taxon>Bactrocera</taxon>
    </lineage>
</organism>
<evidence type="ECO:0000256" key="3">
    <source>
        <dbReference type="ARBA" id="ARBA00022692"/>
    </source>
</evidence>
<dbReference type="GO" id="GO:0005262">
    <property type="term" value="F:calcium channel activity"/>
    <property type="evidence" value="ECO:0007669"/>
    <property type="project" value="TreeGrafter"/>
</dbReference>
<evidence type="ECO:0000313" key="13">
    <source>
        <dbReference type="Proteomes" id="UP001652620"/>
    </source>
</evidence>
<evidence type="ECO:0000256" key="5">
    <source>
        <dbReference type="ARBA" id="ARBA00023136"/>
    </source>
</evidence>
<dbReference type="PRINTS" id="PR01433">
    <property type="entry name" value="POLYCYSTIN2"/>
</dbReference>
<proteinExistence type="inferred from homology"/>
<dbReference type="PANTHER" id="PTHR10877">
    <property type="entry name" value="POLYCYSTIN FAMILY MEMBER"/>
    <property type="match status" value="1"/>
</dbReference>
<feature type="region of interest" description="Disordered" evidence="9">
    <location>
        <begin position="565"/>
        <end position="590"/>
    </location>
</feature>
<keyword evidence="5 10" id="KW-0472">Membrane</keyword>
<feature type="region of interest" description="Disordered" evidence="9">
    <location>
        <begin position="117"/>
        <end position="144"/>
    </location>
</feature>
<evidence type="ECO:0000256" key="10">
    <source>
        <dbReference type="SAM" id="Phobius"/>
    </source>
</evidence>
<dbReference type="Pfam" id="PF08016">
    <property type="entry name" value="PKD_channel"/>
    <property type="match status" value="1"/>
</dbReference>
<feature type="compositionally biased region" description="Polar residues" evidence="9">
    <location>
        <begin position="577"/>
        <end position="588"/>
    </location>
</feature>
<evidence type="ECO:0000256" key="1">
    <source>
        <dbReference type="ARBA" id="ARBA00004141"/>
    </source>
</evidence>
<feature type="transmembrane region" description="Helical" evidence="10">
    <location>
        <begin position="306"/>
        <end position="327"/>
    </location>
</feature>
<dbReference type="RefSeq" id="XP_011214772.2">
    <property type="nucleotide sequence ID" value="XM_011216470.3"/>
</dbReference>
<dbReference type="InterPro" id="IPR013122">
    <property type="entry name" value="PKD1_2_channel"/>
</dbReference>
<dbReference type="GO" id="GO:0050982">
    <property type="term" value="P:detection of mechanical stimulus"/>
    <property type="evidence" value="ECO:0007669"/>
    <property type="project" value="TreeGrafter"/>
</dbReference>
<dbReference type="AlphaFoldDB" id="A0A6I9VUH4"/>
<evidence type="ECO:0000256" key="8">
    <source>
        <dbReference type="SAM" id="Coils"/>
    </source>
</evidence>
<dbReference type="InterPro" id="IPR051223">
    <property type="entry name" value="Polycystin"/>
</dbReference>
<reference evidence="14" key="2">
    <citation type="submission" date="2025-08" db="UniProtKB">
        <authorList>
            <consortium name="RefSeq"/>
        </authorList>
    </citation>
    <scope>IDENTIFICATION</scope>
    <source>
        <tissue evidence="14">Adult</tissue>
    </source>
</reference>
<evidence type="ECO:0000256" key="6">
    <source>
        <dbReference type="ARBA" id="ARBA00023180"/>
    </source>
</evidence>
<keyword evidence="4 10" id="KW-1133">Transmembrane helix</keyword>
<dbReference type="OrthoDB" id="444119at2759"/>
<evidence type="ECO:0000259" key="11">
    <source>
        <dbReference type="Pfam" id="PF08016"/>
    </source>
</evidence>
<keyword evidence="3 10" id="KW-0812">Transmembrane</keyword>
<comment type="subcellular location">
    <subcellularLocation>
        <location evidence="1">Membrane</location>
        <topology evidence="1">Multi-pass membrane protein</topology>
    </subcellularLocation>
</comment>
<feature type="transmembrane region" description="Helical" evidence="10">
    <location>
        <begin position="36"/>
        <end position="54"/>
    </location>
</feature>
<keyword evidence="8" id="KW-0175">Coiled coil</keyword>
<accession>A0A6I9VUH4</accession>
<feature type="disulfide bond" evidence="7">
    <location>
        <begin position="176"/>
        <end position="189"/>
    </location>
</feature>
<feature type="transmembrane region" description="Helical" evidence="10">
    <location>
        <begin position="347"/>
        <end position="369"/>
    </location>
</feature>
<dbReference type="InterPro" id="IPR003915">
    <property type="entry name" value="PKD_2"/>
</dbReference>
<sequence>MKMEKGGAISSKKRFSNATKKTHRISYENEDAARSALIEFCIYVCFLVVTLLVASSSRNMSMYFFNKGIENIFLSREVNTSSHEASVRFAELATTADMWAFLETKFIMDLHGVDDREGAVEDDNEGSENSSGEGNRAGSSAERKRRSAEGKLVFLEQNLVLGPPRLRQLRVKENSCNVHNVFGRYFSKCYADYSSSDEDTTAIYKGTKYSTLSALGADSIWGQITTYRGGGFVRSLSYDFNENNQILSDLKSRKWLDRASRLIMVEFTLYNANKDLVNNIKFIGELPSTGGVVTTYSIESVKLASVFWRDGIAILVIGVIFYLFILYYTTVEILEVIRIGFTNYVRILWNFVDFLIIVLAYCTLIYNIWHPFYVNGLYKRFEKNPNEYLQLDKLCFWNLTYRAVFAICAFLVCMKILKFISFNKTMRQFNATVSTCFRDLLGFSVMFGIVFLAYAQMGLLLFGNVHYDFRNFKESLLTMIRMILGDFDYEGIEEANRVLGPIYFLTYIILVFFILLNMFLAIINDTYSSVKSDIRGGRNYLSTYLHKLINKYCPKCCRCGEQKDEELGPSREVTPSRDASPQSNQTKRSVGKDNVVDYFEPIGRQQTEDSAAISRLTARVAALEDVIEQLIGDVDRTMRKVLPSRRQRQNARQNSPSQRAER</sequence>
<dbReference type="GO" id="GO:0005929">
    <property type="term" value="C:cilium"/>
    <property type="evidence" value="ECO:0007669"/>
    <property type="project" value="UniProtKB-SubCell"/>
</dbReference>
<comment type="similarity">
    <text evidence="2">Belongs to the polycystin family.</text>
</comment>
<dbReference type="Gene3D" id="1.10.287.70">
    <property type="match status" value="1"/>
</dbReference>
<evidence type="ECO:0000313" key="14">
    <source>
        <dbReference type="RefSeq" id="XP_011214772.2"/>
    </source>
</evidence>
<evidence type="ECO:0000259" key="12">
    <source>
        <dbReference type="Pfam" id="PF20519"/>
    </source>
</evidence>
<evidence type="ECO:0000256" key="4">
    <source>
        <dbReference type="ARBA" id="ARBA00022989"/>
    </source>
</evidence>